<dbReference type="AlphaFoldDB" id="A0A852ZHP0"/>
<evidence type="ECO:0000259" key="3">
    <source>
        <dbReference type="Pfam" id="PF18164"/>
    </source>
</evidence>
<reference evidence="4 5" key="1">
    <citation type="submission" date="2020-07" db="EMBL/GenBank/DDBJ databases">
        <title>Sequencing the genomes of 1000 actinobacteria strains.</title>
        <authorList>
            <person name="Klenk H.-P."/>
        </authorList>
    </citation>
    <scope>NUCLEOTIDE SEQUENCE [LARGE SCALE GENOMIC DNA]</scope>
    <source>
        <strain evidence="4 5">DSM 18448</strain>
    </source>
</reference>
<dbReference type="Pfam" id="PF18164">
    <property type="entry name" value="GNAT_C"/>
    <property type="match status" value="1"/>
</dbReference>
<feature type="domain" description="GNAT-like C-terminal" evidence="3">
    <location>
        <begin position="188"/>
        <end position="344"/>
    </location>
</feature>
<feature type="domain" description="N-acyltransferase N-terminal" evidence="2">
    <location>
        <begin position="51"/>
        <end position="184"/>
    </location>
</feature>
<protein>
    <recommendedName>
        <fullName evidence="6">Acyltransferase</fullName>
    </recommendedName>
</protein>
<gene>
    <name evidence="4" type="ORF">F4554_000444</name>
</gene>
<evidence type="ECO:0000259" key="2">
    <source>
        <dbReference type="Pfam" id="PF18082"/>
    </source>
</evidence>
<feature type="region of interest" description="Disordered" evidence="1">
    <location>
        <begin position="30"/>
        <end position="51"/>
    </location>
</feature>
<comment type="caution">
    <text evidence="4">The sequence shown here is derived from an EMBL/GenBank/DDBJ whole genome shotgun (WGS) entry which is preliminary data.</text>
</comment>
<dbReference type="Gene3D" id="3.40.630.120">
    <property type="match status" value="1"/>
</dbReference>
<evidence type="ECO:0000313" key="4">
    <source>
        <dbReference type="EMBL" id="NYH87806.1"/>
    </source>
</evidence>
<dbReference type="Proteomes" id="UP000579605">
    <property type="component" value="Unassembled WGS sequence"/>
</dbReference>
<evidence type="ECO:0008006" key="6">
    <source>
        <dbReference type="Google" id="ProtNLM"/>
    </source>
</evidence>
<evidence type="ECO:0000256" key="1">
    <source>
        <dbReference type="SAM" id="MobiDB-lite"/>
    </source>
</evidence>
<name>A0A852ZHP0_9ACTN</name>
<dbReference type="InterPro" id="IPR041644">
    <property type="entry name" value="GNAT_C"/>
</dbReference>
<dbReference type="Pfam" id="PF18082">
    <property type="entry name" value="NAT_N"/>
    <property type="match status" value="1"/>
</dbReference>
<evidence type="ECO:0000313" key="5">
    <source>
        <dbReference type="Proteomes" id="UP000579605"/>
    </source>
</evidence>
<dbReference type="RefSeq" id="WP_179785817.1">
    <property type="nucleotide sequence ID" value="NZ_BAAARR010000015.1"/>
</dbReference>
<keyword evidence="5" id="KW-1185">Reference proteome</keyword>
<dbReference type="EMBL" id="JACBZH010000001">
    <property type="protein sequence ID" value="NYH87806.1"/>
    <property type="molecule type" value="Genomic_DNA"/>
</dbReference>
<proteinExistence type="predicted"/>
<dbReference type="InterPro" id="IPR041273">
    <property type="entry name" value="NAT_N"/>
</dbReference>
<organism evidence="4 5">
    <name type="scientific">Actinopolymorpha rutila</name>
    <dbReference type="NCBI Taxonomy" id="446787"/>
    <lineage>
        <taxon>Bacteria</taxon>
        <taxon>Bacillati</taxon>
        <taxon>Actinomycetota</taxon>
        <taxon>Actinomycetes</taxon>
        <taxon>Propionibacteriales</taxon>
        <taxon>Actinopolymorphaceae</taxon>
        <taxon>Actinopolymorpha</taxon>
    </lineage>
</organism>
<sequence length="349" mass="38650">MTSTPPDVSRDLAMVRDELGLSPEAVRWLSEREHAGSQAGEDGPVLPDDDTADRLLTRLGADPRDRADTLAARPDPQRHQALWWVLDRMYRHQVSVLGECLPIEGLPGWPALPASTGPVGAHLYVWLYLAALPKVLAYHAGRGIPEEVSWASLGVGQGMRAHRTITGHSGLSLFSSWTPQVHLRGAQFSFGRLDFNRGAVSFGNGACGYAVAVHIPATGRLDADACDRSLAEARDFFGRYFPEEPVAFFTCRSWLLDPQLGEYLPPAANIVRFQQRFHVLPFLRETDEGDADHVVLGYVFERSAPGPEVTADLLDDLPQNSTLQRAYVAHLRAGRHWHERTGWLPFHEA</sequence>
<accession>A0A852ZHP0</accession>